<reference evidence="2" key="1">
    <citation type="journal article" date="2020" name="bioRxiv">
        <title>A rank-normalized archaeal taxonomy based on genome phylogeny resolves widespread incomplete and uneven classifications.</title>
        <authorList>
            <person name="Rinke C."/>
            <person name="Chuvochina M."/>
            <person name="Mussig A.J."/>
            <person name="Chaumeil P.-A."/>
            <person name="Waite D.W."/>
            <person name="Whitman W.B."/>
            <person name="Parks D.H."/>
            <person name="Hugenholtz P."/>
        </authorList>
    </citation>
    <scope>NUCLEOTIDE SEQUENCE [LARGE SCALE GENOMIC DNA]</scope>
</reference>
<proteinExistence type="predicted"/>
<organism evidence="1 2">
    <name type="scientific">Candidatus Iainarchaeum sp</name>
    <dbReference type="NCBI Taxonomy" id="3101447"/>
    <lineage>
        <taxon>Archaea</taxon>
        <taxon>Candidatus Iainarchaeota</taxon>
        <taxon>Candidatus Iainarchaeia</taxon>
        <taxon>Candidatus Iainarchaeales</taxon>
        <taxon>Candidatus Iainarchaeaceae</taxon>
        <taxon>Candidatus Iainarchaeum</taxon>
    </lineage>
</organism>
<comment type="caution">
    <text evidence="1">The sequence shown here is derived from an EMBL/GenBank/DDBJ whole genome shotgun (WGS) entry which is preliminary data.</text>
</comment>
<dbReference type="AlphaFoldDB" id="A0A7J4IUE7"/>
<dbReference type="Proteomes" id="UP000565078">
    <property type="component" value="Unassembled WGS sequence"/>
</dbReference>
<protein>
    <submittedName>
        <fullName evidence="1">KH domain-containing protein</fullName>
    </submittedName>
</protein>
<dbReference type="EMBL" id="DUGC01000009">
    <property type="protein sequence ID" value="HIH09131.1"/>
    <property type="molecule type" value="Genomic_DNA"/>
</dbReference>
<evidence type="ECO:0000313" key="2">
    <source>
        <dbReference type="Proteomes" id="UP000565078"/>
    </source>
</evidence>
<name>A0A7J4IUE7_9ARCH</name>
<gene>
    <name evidence="1" type="ORF">HA254_00510</name>
</gene>
<evidence type="ECO:0000313" key="1">
    <source>
        <dbReference type="EMBL" id="HIH09131.1"/>
    </source>
</evidence>
<accession>A0A7J4IUE7</accession>
<sequence>MADDANEKAKNAFENAMKKFQLHDVEFERAIELPNLVILLCKGKIGALIGKGGLVVGDISKEIGGKVRIVENTPNEKKMISDMVGNARLLGINEVFTPQGRAIKIKINRHDRHRLVADEKAIQGAIGELTKCEAMIEFE</sequence>